<sequence>MIRIAKEWKLDGVMLHYNRGCEGLSLGIAENRLAIAKAGIPVMTFEGNMGDEREFDEARTMDRIDAFMETMGLKRELLHA</sequence>
<dbReference type="AlphaFoldDB" id="A0A4R2RY13"/>
<proteinExistence type="predicted"/>
<dbReference type="Proteomes" id="UP000294813">
    <property type="component" value="Unassembled WGS sequence"/>
</dbReference>
<protein>
    <submittedName>
        <fullName evidence="1">2-hydroxyglutaryl-CoA dehydratase D-component</fullName>
    </submittedName>
</protein>
<dbReference type="Gene3D" id="3.40.50.11900">
    <property type="match status" value="1"/>
</dbReference>
<dbReference type="InterPro" id="IPR010327">
    <property type="entry name" value="FldB/FldC_alpha/beta"/>
</dbReference>
<gene>
    <name evidence="1" type="ORF">EDD73_11355</name>
</gene>
<comment type="caution">
    <text evidence="1">The sequence shown here is derived from an EMBL/GenBank/DDBJ whole genome shotgun (WGS) entry which is preliminary data.</text>
</comment>
<reference evidence="1 2" key="1">
    <citation type="submission" date="2019-03" db="EMBL/GenBank/DDBJ databases">
        <title>Genomic Encyclopedia of Type Strains, Phase IV (KMG-IV): sequencing the most valuable type-strain genomes for metagenomic binning, comparative biology and taxonomic classification.</title>
        <authorList>
            <person name="Goeker M."/>
        </authorList>
    </citation>
    <scope>NUCLEOTIDE SEQUENCE [LARGE SCALE GENOMIC DNA]</scope>
    <source>
        <strain evidence="1 2">DSM 11170</strain>
    </source>
</reference>
<organism evidence="1 2">
    <name type="scientific">Heliophilum fasciatum</name>
    <dbReference type="NCBI Taxonomy" id="35700"/>
    <lineage>
        <taxon>Bacteria</taxon>
        <taxon>Bacillati</taxon>
        <taxon>Bacillota</taxon>
        <taxon>Clostridia</taxon>
        <taxon>Eubacteriales</taxon>
        <taxon>Heliobacteriaceae</taxon>
        <taxon>Heliophilum</taxon>
    </lineage>
</organism>
<evidence type="ECO:0000313" key="2">
    <source>
        <dbReference type="Proteomes" id="UP000294813"/>
    </source>
</evidence>
<name>A0A4R2RY13_9FIRM</name>
<keyword evidence="2" id="KW-1185">Reference proteome</keyword>
<evidence type="ECO:0000313" key="1">
    <source>
        <dbReference type="EMBL" id="TCP64005.1"/>
    </source>
</evidence>
<accession>A0A4R2RY13</accession>
<dbReference type="Pfam" id="PF06050">
    <property type="entry name" value="HGD-D"/>
    <property type="match status" value="1"/>
</dbReference>
<dbReference type="EMBL" id="SLXT01000013">
    <property type="protein sequence ID" value="TCP64005.1"/>
    <property type="molecule type" value="Genomic_DNA"/>
</dbReference>